<dbReference type="InterPro" id="IPR009351">
    <property type="entry name" value="AlkZ-like"/>
</dbReference>
<proteinExistence type="predicted"/>
<reference evidence="1 2" key="1">
    <citation type="submission" date="2020-08" db="EMBL/GenBank/DDBJ databases">
        <title>Sequencing the genomes of 1000 actinobacteria strains.</title>
        <authorList>
            <person name="Klenk H.-P."/>
        </authorList>
    </citation>
    <scope>NUCLEOTIDE SEQUENCE [LARGE SCALE GENOMIC DNA]</scope>
    <source>
        <strain evidence="1 2">DSM 105784</strain>
    </source>
</reference>
<keyword evidence="2" id="KW-1185">Reference proteome</keyword>
<name>A0A841AM95_9MICO</name>
<evidence type="ECO:0008006" key="3">
    <source>
        <dbReference type="Google" id="ProtNLM"/>
    </source>
</evidence>
<comment type="caution">
    <text evidence="1">The sequence shown here is derived from an EMBL/GenBank/DDBJ whole genome shotgun (WGS) entry which is preliminary data.</text>
</comment>
<dbReference type="PANTHER" id="PTHR38479:SF2">
    <property type="entry name" value="WINGED HELIX DNA-BINDING DOMAIN-CONTAINING PROTEIN"/>
    <property type="match status" value="1"/>
</dbReference>
<evidence type="ECO:0000313" key="2">
    <source>
        <dbReference type="Proteomes" id="UP000536685"/>
    </source>
</evidence>
<dbReference type="EMBL" id="JACHMJ010000001">
    <property type="protein sequence ID" value="MBB5843448.1"/>
    <property type="molecule type" value="Genomic_DNA"/>
</dbReference>
<sequence>MTRTYTAKRRELATLRLGVQRIAPSSASSSSASLSPQTASVAATVRHSLAMQAQDFAGAKWSVGLRTEGSTDAAIEAALATGDIVRSWPMRGTLHFVAPDDLGWMLGLTAARTIRSSAGRHRQLELTEQDCATARDAAVAALTGGRALPRDELLACFEAAGVSTAGQRGIHLINRLSLWGVLVFGPLQPGVDGKAKKQTFVLLDEWVPEPRRLDRDEALGEFALRYFRGHGPATVRDFAWWSSLTLTDARAGLAIARPHLDELVVDGTSYFLPGDAAAAASAVFALPGFDEYLLGYQDRSAALAPDHSELVVPGKNGLFLPTIVVDGEIVGTWRRTTTVKGVSVEPQPFGRLAAKDAAAFDRAVERYAAFLGTPLLPRA</sequence>
<gene>
    <name evidence="1" type="ORF">HD599_001771</name>
</gene>
<dbReference type="AlphaFoldDB" id="A0A841AM95"/>
<accession>A0A841AM95</accession>
<organism evidence="1 2">
    <name type="scientific">Conyzicola lurida</name>
    <dbReference type="NCBI Taxonomy" id="1172621"/>
    <lineage>
        <taxon>Bacteria</taxon>
        <taxon>Bacillati</taxon>
        <taxon>Actinomycetota</taxon>
        <taxon>Actinomycetes</taxon>
        <taxon>Micrococcales</taxon>
        <taxon>Microbacteriaceae</taxon>
        <taxon>Conyzicola</taxon>
    </lineage>
</organism>
<dbReference type="Proteomes" id="UP000536685">
    <property type="component" value="Unassembled WGS sequence"/>
</dbReference>
<dbReference type="RefSeq" id="WP_184236195.1">
    <property type="nucleotide sequence ID" value="NZ_JACHMJ010000001.1"/>
</dbReference>
<dbReference type="Pfam" id="PF06224">
    <property type="entry name" value="AlkZ-like"/>
    <property type="match status" value="1"/>
</dbReference>
<dbReference type="PANTHER" id="PTHR38479">
    <property type="entry name" value="LMO0824 PROTEIN"/>
    <property type="match status" value="1"/>
</dbReference>
<evidence type="ECO:0000313" key="1">
    <source>
        <dbReference type="EMBL" id="MBB5843448.1"/>
    </source>
</evidence>
<protein>
    <recommendedName>
        <fullName evidence="3">Winged helix DNA-binding domain-containing protein</fullName>
    </recommendedName>
</protein>